<reference evidence="3" key="1">
    <citation type="submission" date="2022-11" db="UniProtKB">
        <authorList>
            <consortium name="WormBaseParasite"/>
        </authorList>
    </citation>
    <scope>IDENTIFICATION</scope>
</reference>
<feature type="chain" id="PRO_5036689090" evidence="1">
    <location>
        <begin position="19"/>
        <end position="159"/>
    </location>
</feature>
<evidence type="ECO:0000313" key="2">
    <source>
        <dbReference type="Proteomes" id="UP000887561"/>
    </source>
</evidence>
<protein>
    <submittedName>
        <fullName evidence="3">Uncharacterized protein</fullName>
    </submittedName>
</protein>
<feature type="signal peptide" evidence="1">
    <location>
        <begin position="1"/>
        <end position="18"/>
    </location>
</feature>
<proteinExistence type="predicted"/>
<dbReference type="Proteomes" id="UP000887561">
    <property type="component" value="Unplaced"/>
</dbReference>
<dbReference type="AlphaFoldDB" id="A0A915LPS5"/>
<accession>A0A915LPS5</accession>
<sequence length="159" mass="18040">MLIFIHLILNIFICSLQSITTNVYGGEGPSNNNLKQLESTYDKDEQPLTINRDKRYLDGGNGDPAGDGAAACSGPECSKGYCLSGHCVCRPCPRSSCTRCRPKYIWHPPRIRKTYWGRKRPRGKKRGYQYTANMESFIYEKYLSCMKDFISDNSGDLFT</sequence>
<organism evidence="2 3">
    <name type="scientific">Meloidogyne javanica</name>
    <name type="common">Root-knot nematode worm</name>
    <dbReference type="NCBI Taxonomy" id="6303"/>
    <lineage>
        <taxon>Eukaryota</taxon>
        <taxon>Metazoa</taxon>
        <taxon>Ecdysozoa</taxon>
        <taxon>Nematoda</taxon>
        <taxon>Chromadorea</taxon>
        <taxon>Rhabditida</taxon>
        <taxon>Tylenchina</taxon>
        <taxon>Tylenchomorpha</taxon>
        <taxon>Tylenchoidea</taxon>
        <taxon>Meloidogynidae</taxon>
        <taxon>Meloidogyninae</taxon>
        <taxon>Meloidogyne</taxon>
        <taxon>Meloidogyne incognita group</taxon>
    </lineage>
</organism>
<evidence type="ECO:0000256" key="1">
    <source>
        <dbReference type="SAM" id="SignalP"/>
    </source>
</evidence>
<keyword evidence="2" id="KW-1185">Reference proteome</keyword>
<evidence type="ECO:0000313" key="3">
    <source>
        <dbReference type="WBParaSite" id="scaffold15511_cov174.g17912"/>
    </source>
</evidence>
<keyword evidence="1" id="KW-0732">Signal</keyword>
<name>A0A915LPS5_MELJA</name>
<dbReference type="WBParaSite" id="scaffold15511_cov174.g17912">
    <property type="protein sequence ID" value="scaffold15511_cov174.g17912"/>
    <property type="gene ID" value="scaffold15511_cov174.g17912"/>
</dbReference>